<dbReference type="GO" id="GO:0003677">
    <property type="term" value="F:DNA binding"/>
    <property type="evidence" value="ECO:0007669"/>
    <property type="project" value="UniProtKB-KW"/>
</dbReference>
<comment type="caution">
    <text evidence="6">The sequence shown here is derived from an EMBL/GenBank/DDBJ whole genome shotgun (WGS) entry which is preliminary data.</text>
</comment>
<keyword evidence="3" id="KW-0238">DNA-binding</keyword>
<dbReference type="InterPro" id="IPR036388">
    <property type="entry name" value="WH-like_DNA-bd_sf"/>
</dbReference>
<dbReference type="InterPro" id="IPR036390">
    <property type="entry name" value="WH_DNA-bd_sf"/>
</dbReference>
<evidence type="ECO:0000259" key="5">
    <source>
        <dbReference type="PROSITE" id="PS50931"/>
    </source>
</evidence>
<name>A0A9X1YIB0_9PROT</name>
<dbReference type="GO" id="GO:0003700">
    <property type="term" value="F:DNA-binding transcription factor activity"/>
    <property type="evidence" value="ECO:0007669"/>
    <property type="project" value="InterPro"/>
</dbReference>
<organism evidence="6 7">
    <name type="scientific">Roseomonas acroporae</name>
    <dbReference type="NCBI Taxonomy" id="2937791"/>
    <lineage>
        <taxon>Bacteria</taxon>
        <taxon>Pseudomonadati</taxon>
        <taxon>Pseudomonadota</taxon>
        <taxon>Alphaproteobacteria</taxon>
        <taxon>Acetobacterales</taxon>
        <taxon>Roseomonadaceae</taxon>
        <taxon>Roseomonas</taxon>
    </lineage>
</organism>
<dbReference type="PANTHER" id="PTHR30419">
    <property type="entry name" value="HTH-TYPE TRANSCRIPTIONAL REGULATOR YBHD"/>
    <property type="match status" value="1"/>
</dbReference>
<dbReference type="SUPFAM" id="SSF46785">
    <property type="entry name" value="Winged helix' DNA-binding domain"/>
    <property type="match status" value="1"/>
</dbReference>
<dbReference type="Pfam" id="PF03466">
    <property type="entry name" value="LysR_substrate"/>
    <property type="match status" value="1"/>
</dbReference>
<reference evidence="6" key="1">
    <citation type="submission" date="2022-04" db="EMBL/GenBank/DDBJ databases">
        <title>Roseomonas acroporae sp. nov., isolated from coral Acropora digitifera.</title>
        <authorList>
            <person name="Sun H."/>
        </authorList>
    </citation>
    <scope>NUCLEOTIDE SEQUENCE</scope>
    <source>
        <strain evidence="6">NAR14</strain>
    </source>
</reference>
<sequence length="296" mass="31202">MRFDLVDLRLFRLVAEAGSITAGAERAGLALASASARLRGMEAALGVALLARHRRGVATTTAGEALLRHARLVLDQMERLRGDMGAFAKGLRGEVRLLANTAATTEFLPGPLAAFLAAEPQVDVVLAERPSRVVAEALCAGQADLGVVADHVDRTGLESRPFRVDRLVLVVPGGHALARRHGPVPFAMVTGESCIGLSEGSALQAHLEAQAARLGVRLRYRVRVPSFEAVCRLVAGGAGLGVVSETAARRWPRGPALRHAALADPWATRQLRLCARRFDELPAHAQALAAALAGSA</sequence>
<evidence type="ECO:0000313" key="7">
    <source>
        <dbReference type="Proteomes" id="UP001139516"/>
    </source>
</evidence>
<keyword evidence="7" id="KW-1185">Reference proteome</keyword>
<evidence type="ECO:0000256" key="1">
    <source>
        <dbReference type="ARBA" id="ARBA00009437"/>
    </source>
</evidence>
<dbReference type="InterPro" id="IPR050950">
    <property type="entry name" value="HTH-type_LysR_regulators"/>
</dbReference>
<dbReference type="SUPFAM" id="SSF53850">
    <property type="entry name" value="Periplasmic binding protein-like II"/>
    <property type="match status" value="1"/>
</dbReference>
<gene>
    <name evidence="6" type="ORF">M0638_20320</name>
</gene>
<dbReference type="Gene3D" id="1.10.10.10">
    <property type="entry name" value="Winged helix-like DNA-binding domain superfamily/Winged helix DNA-binding domain"/>
    <property type="match status" value="1"/>
</dbReference>
<dbReference type="Pfam" id="PF00126">
    <property type="entry name" value="HTH_1"/>
    <property type="match status" value="1"/>
</dbReference>
<dbReference type="InterPro" id="IPR005119">
    <property type="entry name" value="LysR_subst-bd"/>
</dbReference>
<feature type="domain" description="HTH lysR-type" evidence="5">
    <location>
        <begin position="1"/>
        <end position="60"/>
    </location>
</feature>
<keyword evidence="2" id="KW-0805">Transcription regulation</keyword>
<dbReference type="InterPro" id="IPR000847">
    <property type="entry name" value="LysR_HTH_N"/>
</dbReference>
<dbReference type="GO" id="GO:0005829">
    <property type="term" value="C:cytosol"/>
    <property type="evidence" value="ECO:0007669"/>
    <property type="project" value="TreeGrafter"/>
</dbReference>
<evidence type="ECO:0000256" key="4">
    <source>
        <dbReference type="ARBA" id="ARBA00023163"/>
    </source>
</evidence>
<protein>
    <submittedName>
        <fullName evidence="6">LysR substrate-binding domain-containing protein</fullName>
    </submittedName>
</protein>
<accession>A0A9X1YIB0</accession>
<dbReference type="Gene3D" id="3.40.190.290">
    <property type="match status" value="1"/>
</dbReference>
<comment type="similarity">
    <text evidence="1">Belongs to the LysR transcriptional regulatory family.</text>
</comment>
<dbReference type="AlphaFoldDB" id="A0A9X1YIB0"/>
<evidence type="ECO:0000256" key="3">
    <source>
        <dbReference type="ARBA" id="ARBA00023125"/>
    </source>
</evidence>
<evidence type="ECO:0000313" key="6">
    <source>
        <dbReference type="EMBL" id="MCK8786721.1"/>
    </source>
</evidence>
<dbReference type="Proteomes" id="UP001139516">
    <property type="component" value="Unassembled WGS sequence"/>
</dbReference>
<dbReference type="PROSITE" id="PS50931">
    <property type="entry name" value="HTH_LYSR"/>
    <property type="match status" value="1"/>
</dbReference>
<dbReference type="EMBL" id="JALPRX010000095">
    <property type="protein sequence ID" value="MCK8786721.1"/>
    <property type="molecule type" value="Genomic_DNA"/>
</dbReference>
<dbReference type="PANTHER" id="PTHR30419:SF2">
    <property type="entry name" value="LYSR FAMILY TRANSCRIPTIONAL REGULATOR"/>
    <property type="match status" value="1"/>
</dbReference>
<evidence type="ECO:0000256" key="2">
    <source>
        <dbReference type="ARBA" id="ARBA00023015"/>
    </source>
</evidence>
<dbReference type="RefSeq" id="WP_248668835.1">
    <property type="nucleotide sequence ID" value="NZ_JALPRX010000095.1"/>
</dbReference>
<proteinExistence type="inferred from homology"/>
<keyword evidence="4" id="KW-0804">Transcription</keyword>